<dbReference type="EMBL" id="QGKV02000649">
    <property type="protein sequence ID" value="KAF3575845.1"/>
    <property type="molecule type" value="Genomic_DNA"/>
</dbReference>
<comment type="caution">
    <text evidence="2">The sequence shown here is derived from an EMBL/GenBank/DDBJ whole genome shotgun (WGS) entry which is preliminary data.</text>
</comment>
<feature type="region of interest" description="Disordered" evidence="1">
    <location>
        <begin position="94"/>
        <end position="186"/>
    </location>
</feature>
<protein>
    <submittedName>
        <fullName evidence="2">Uncharacterized protein</fullName>
    </submittedName>
</protein>
<name>A0ABQ7DEQ5_BRACR</name>
<evidence type="ECO:0000313" key="2">
    <source>
        <dbReference type="EMBL" id="KAF3575845.1"/>
    </source>
</evidence>
<gene>
    <name evidence="2" type="ORF">DY000_02033958</name>
</gene>
<evidence type="ECO:0000256" key="1">
    <source>
        <dbReference type="SAM" id="MobiDB-lite"/>
    </source>
</evidence>
<proteinExistence type="predicted"/>
<reference evidence="2 3" key="1">
    <citation type="journal article" date="2020" name="BMC Genomics">
        <title>Intraspecific diversification of the crop wild relative Brassica cretica Lam. using demographic model selection.</title>
        <authorList>
            <person name="Kioukis A."/>
            <person name="Michalopoulou V.A."/>
            <person name="Briers L."/>
            <person name="Pirintsos S."/>
            <person name="Studholme D.J."/>
            <person name="Pavlidis P."/>
            <person name="Sarris P.F."/>
        </authorList>
    </citation>
    <scope>NUCLEOTIDE SEQUENCE [LARGE SCALE GENOMIC DNA]</scope>
    <source>
        <strain evidence="3">cv. PFS-1207/04</strain>
    </source>
</reference>
<dbReference type="Proteomes" id="UP000266723">
    <property type="component" value="Unassembled WGS sequence"/>
</dbReference>
<feature type="compositionally biased region" description="Polar residues" evidence="1">
    <location>
        <begin position="133"/>
        <end position="145"/>
    </location>
</feature>
<evidence type="ECO:0000313" key="3">
    <source>
        <dbReference type="Proteomes" id="UP000266723"/>
    </source>
</evidence>
<organism evidence="2 3">
    <name type="scientific">Brassica cretica</name>
    <name type="common">Mustard</name>
    <dbReference type="NCBI Taxonomy" id="69181"/>
    <lineage>
        <taxon>Eukaryota</taxon>
        <taxon>Viridiplantae</taxon>
        <taxon>Streptophyta</taxon>
        <taxon>Embryophyta</taxon>
        <taxon>Tracheophyta</taxon>
        <taxon>Spermatophyta</taxon>
        <taxon>Magnoliopsida</taxon>
        <taxon>eudicotyledons</taxon>
        <taxon>Gunneridae</taxon>
        <taxon>Pentapetalae</taxon>
        <taxon>rosids</taxon>
        <taxon>malvids</taxon>
        <taxon>Brassicales</taxon>
        <taxon>Brassicaceae</taxon>
        <taxon>Brassiceae</taxon>
        <taxon>Brassica</taxon>
    </lineage>
</organism>
<feature type="compositionally biased region" description="Basic and acidic residues" evidence="1">
    <location>
        <begin position="119"/>
        <end position="132"/>
    </location>
</feature>
<accession>A0ABQ7DEQ5</accession>
<keyword evidence="3" id="KW-1185">Reference proteome</keyword>
<sequence length="186" mass="20281">MTTDDRQTCADDGDTHDIVDKTPAANVSAVYANANTAAFEEMFTAFKKKSEEQEKLIGFLAKQVETLTARTKVVLPRGVTKLCGRRLDFETPLGRIANTRDKSSGQATNETAPAAAQKDPSDHSNPSEKETYGKTSKATTIARSIQNRERHPEIPGPGTSIRTIPYANSIRQRGTRPRTAKFSALG</sequence>